<dbReference type="PANTHER" id="PTHR28019">
    <property type="entry name" value="CELL MEMBRANE PROTEIN YLR413W-RELATED"/>
    <property type="match status" value="1"/>
</dbReference>
<name>A0A1J9QM08_9PEZI</name>
<dbReference type="EMBL" id="MNUE01000079">
    <property type="protein sequence ID" value="OJD29497.1"/>
    <property type="molecule type" value="Genomic_DNA"/>
</dbReference>
<keyword evidence="2" id="KW-0472">Membrane</keyword>
<keyword evidence="4" id="KW-1185">Reference proteome</keyword>
<dbReference type="GeneID" id="31019405"/>
<feature type="region of interest" description="Disordered" evidence="1">
    <location>
        <begin position="282"/>
        <end position="326"/>
    </location>
</feature>
<dbReference type="GO" id="GO:0051285">
    <property type="term" value="C:cell cortex of cell tip"/>
    <property type="evidence" value="ECO:0007669"/>
    <property type="project" value="TreeGrafter"/>
</dbReference>
<dbReference type="RefSeq" id="XP_020125757.1">
    <property type="nucleotide sequence ID" value="XM_020279143.1"/>
</dbReference>
<feature type="transmembrane region" description="Helical" evidence="2">
    <location>
        <begin position="149"/>
        <end position="176"/>
    </location>
</feature>
<evidence type="ECO:0000313" key="4">
    <source>
        <dbReference type="Proteomes" id="UP000183809"/>
    </source>
</evidence>
<keyword evidence="2" id="KW-0812">Transmembrane</keyword>
<evidence type="ECO:0000256" key="2">
    <source>
        <dbReference type="SAM" id="Phobius"/>
    </source>
</evidence>
<comment type="caution">
    <text evidence="3">The sequence shown here is derived from an EMBL/GenBank/DDBJ whole genome shotgun (WGS) entry which is preliminary data.</text>
</comment>
<feature type="transmembrane region" description="Helical" evidence="2">
    <location>
        <begin position="188"/>
        <end position="213"/>
    </location>
</feature>
<dbReference type="InterPro" id="IPR009571">
    <property type="entry name" value="SUR7/Rim9-like_fungi"/>
</dbReference>
<feature type="transmembrane region" description="Helical" evidence="2">
    <location>
        <begin position="7"/>
        <end position="29"/>
    </location>
</feature>
<feature type="transmembrane region" description="Helical" evidence="2">
    <location>
        <begin position="233"/>
        <end position="256"/>
    </location>
</feature>
<sequence length="326" mass="35407">MGKIGRIACVATPMALSLASFICLILVFLGNWTKSDGNLTSIYFMKADMSEFRSNISSSSSIDIPFTDADDKFLAALTTTANDNLSDIYTVGLWNYCSGDKNSTGIDYCSGRKASYWFNPVEVWGLNNTAAEDAIPDKLESGLKIYKKIASWMFAAYTIAFFATLATLLLGVLAVFSRWGSFITTFAASVATLFTLAASITSSALYGTLVATFKSVFEEYNIEASMGGKMMGITWLATAFSIAAGLFWVLSTCCCSGKSDRSGRKKVTVEKTPYTYERVHSPFGGAGAGAQHQQQPQQSYGNVPLRDMQGNKAPSAYEPFRHDSRV</sequence>
<dbReference type="AlphaFoldDB" id="A0A1J9QM08"/>
<dbReference type="OrthoDB" id="4480814at2759"/>
<gene>
    <name evidence="3" type="ORF">BKCO1_790009</name>
</gene>
<evidence type="ECO:0000313" key="3">
    <source>
        <dbReference type="EMBL" id="OJD29497.1"/>
    </source>
</evidence>
<proteinExistence type="predicted"/>
<accession>A0A1J9QM08</accession>
<organism evidence="3 4">
    <name type="scientific">Diplodia corticola</name>
    <dbReference type="NCBI Taxonomy" id="236234"/>
    <lineage>
        <taxon>Eukaryota</taxon>
        <taxon>Fungi</taxon>
        <taxon>Dikarya</taxon>
        <taxon>Ascomycota</taxon>
        <taxon>Pezizomycotina</taxon>
        <taxon>Dothideomycetes</taxon>
        <taxon>Dothideomycetes incertae sedis</taxon>
        <taxon>Botryosphaeriales</taxon>
        <taxon>Botryosphaeriaceae</taxon>
        <taxon>Diplodia</taxon>
    </lineage>
</organism>
<evidence type="ECO:0000256" key="1">
    <source>
        <dbReference type="SAM" id="MobiDB-lite"/>
    </source>
</evidence>
<dbReference type="GO" id="GO:0031505">
    <property type="term" value="P:fungal-type cell wall organization"/>
    <property type="evidence" value="ECO:0007669"/>
    <property type="project" value="TreeGrafter"/>
</dbReference>
<dbReference type="GO" id="GO:0005886">
    <property type="term" value="C:plasma membrane"/>
    <property type="evidence" value="ECO:0007669"/>
    <property type="project" value="InterPro"/>
</dbReference>
<reference evidence="3 4" key="1">
    <citation type="submission" date="2016-10" db="EMBL/GenBank/DDBJ databases">
        <title>Proteomics and genomics reveal pathogen-plant mechanisms compatible with a hemibiotrophic lifestyle of Diplodia corticola.</title>
        <authorList>
            <person name="Fernandes I."/>
            <person name="De Jonge R."/>
            <person name="Van De Peer Y."/>
            <person name="Devreese B."/>
            <person name="Alves A."/>
            <person name="Esteves A.C."/>
        </authorList>
    </citation>
    <scope>NUCLEOTIDE SEQUENCE [LARGE SCALE GENOMIC DNA]</scope>
    <source>
        <strain evidence="3 4">CBS 112549</strain>
    </source>
</reference>
<dbReference type="PANTHER" id="PTHR28019:SF3">
    <property type="entry name" value="INTEGRAL MEMBRANE PROTEIN (AFU_ORTHOLOGUE AFUA_6G07470)"/>
    <property type="match status" value="1"/>
</dbReference>
<feature type="compositionally biased region" description="Low complexity" evidence="1">
    <location>
        <begin position="289"/>
        <end position="298"/>
    </location>
</feature>
<dbReference type="InterPro" id="IPR052413">
    <property type="entry name" value="SUR7_domain"/>
</dbReference>
<dbReference type="Proteomes" id="UP000183809">
    <property type="component" value="Unassembled WGS sequence"/>
</dbReference>
<keyword evidence="2" id="KW-1133">Transmembrane helix</keyword>
<dbReference type="Pfam" id="PF06687">
    <property type="entry name" value="SUR7"/>
    <property type="match status" value="1"/>
</dbReference>
<protein>
    <submittedName>
        <fullName evidence="3">Integral membrane protein</fullName>
    </submittedName>
</protein>